<keyword evidence="1" id="KW-0347">Helicase</keyword>
<dbReference type="Proteomes" id="UP000422648">
    <property type="component" value="Segment"/>
</dbReference>
<evidence type="ECO:0000313" key="1">
    <source>
        <dbReference type="EMBL" id="BBI90509.1"/>
    </source>
</evidence>
<keyword evidence="1" id="KW-0378">Hydrolase</keyword>
<dbReference type="SUPFAM" id="SSF52540">
    <property type="entry name" value="P-loop containing nucleoside triphosphate hydrolases"/>
    <property type="match status" value="1"/>
</dbReference>
<reference evidence="1 2" key="1">
    <citation type="journal article" date="2019" name="Arch. Virol.">
        <title>A novel jumbo Tenacibaculum maritimum lytic phage with head-fiber-like appendages.</title>
        <authorList>
            <person name="Kawato Y."/>
            <person name="Istiqomah I."/>
            <person name="Gaafar A.Y."/>
            <person name="Hanaoka M."/>
            <person name="Ishimaru K."/>
            <person name="Yasuike M."/>
            <person name="Nishiki I."/>
            <person name="Nakamura Y."/>
            <person name="Fujiwara A."/>
            <person name="Nakai T."/>
        </authorList>
    </citation>
    <scope>NUCLEOTIDE SEQUENCE [LARGE SCALE GENOMIC DNA]</scope>
    <source>
        <strain evidence="1 2">PTm1</strain>
    </source>
</reference>
<dbReference type="RefSeq" id="YP_009873801.1">
    <property type="nucleotide sequence ID" value="NC_049340.1"/>
</dbReference>
<name>A0A5S9HXI3_9CAUD</name>
<sequence length="1336" mass="155485">MSEDRKILLPSALSTYEKEQQQQLNFEDLARTDMHFRLRTGADILIEENGIHIQNPFKFSHTDIYKWSESQNENIDVVLQNYSSYFEKVKARYDVEKRLTYRPYITTDGFTNNLDVSGLTQGQKIDKIYQFNKDRIDLLRKTDDSLDAQAEIDHRRNNIFELLYHKHGKDLDNLLLKLYGDDLAISNRVTILQNYRERDAKPNPKNPSEILPANYSHAQRTYTIGEMIEILQSPKLNELDKSDRLLVIPNITGNRVVGDIAYVNWSGMQVFDIDLKFSPTFIANGSSAGEIRDILFEKLKHYPWFMGITLSSSGRALHLYTKVSKPHNIFKTPEHNIDISKYWYRMSYVQKYCAICYVLFHHCDIDVYDENERKEKVVDTAMARVQQGIAMNHDPNGKWNNNFIDLPPQLFYHLPPEQGLKDSDWLDLPHVTNAFKNWFYDNAVNDEENEEVTQRVGSMKIIADDSYKLGDISQIDMDSLGKGEKYSTRWRVCNTLIASYGDTPQAKELAYHILQVGKSSSESQVDAFLRSAVMNRKEADVYMIKQLRKLGLQIALDEETTQQLSDDNMERVRFMVEKSNYAFRQHMPNHLVNLADGEYLGMRMNQIVNSFDQFKVNVIESAPNTGKTEFFKALARKKAVCLVIPFTSVIESKVISDESICELFDAYYGDISVYDIKKGRSAVMTIDKFSKLPKSKYKMFDYIAIDESHLLFTSTYRLPVVSMTVENIRTNLLKDVSMVKNSMSSVMSVQSLLNFVEQEETTIELPKIILMTGTITAELDYFKHYDILNYIKVQKKHPHHKKAEFVLSKSAQTRDLLIFKEISEVLGRGGKVIHPTNNGDGYANKVVECVQHILGRKVKWEYYKRANTDETFLERINTDTTVDDLELLFCSDYLSVGIDIKDVDDFEFIYSSDFTAESIEQFNNRLRSTNINSKIFFDVLDADGQQKPNIMNLQQIEYKANAEFQNMISDEETIAKIQQHVGAKSQYYAVIGEMFSKYFVQDMFGNIKYVKSAFEIEQFENAYKNIARSLLYIKTSMELKYQYEVSVSFKEELSENEIEKFKEIQKVAKSEYDLQKSNSMLQIIDFVSSDSVYDVISKRDYKLLKINDELEEDEIGLHLGYNSDEDSFTISYNRKHKVMLEESMKIASKLRKLYSHNTVKAILVSCTSQTSGIIRRIDVYRYMDLMKLMFVDKKQTLSMNTAELLSTAYTFIFPSEGKQKIERWEYEEMKMQMKHKIDESVFNIAETEFKSTRRKENVDGLINKFVDTLFIKRVGRENVNIEFRKIFPFDSETINERVKQDTIFNQLLKDDYTEIDPNEVHDVSSNHINDDIQFMV</sequence>
<organism evidence="1 2">
    <name type="scientific">Tenacibaculum phage PTm1</name>
    <dbReference type="NCBI Taxonomy" id="2547425"/>
    <lineage>
        <taxon>Viruses</taxon>
        <taxon>Duplodnaviria</taxon>
        <taxon>Heunggongvirae</taxon>
        <taxon>Uroviricota</taxon>
        <taxon>Caudoviricetes</taxon>
        <taxon>Shirahamavirus</taxon>
        <taxon>Shirahamavirus PTm1</taxon>
    </lineage>
</organism>
<keyword evidence="2" id="KW-1185">Reference proteome</keyword>
<dbReference type="GO" id="GO:0004386">
    <property type="term" value="F:helicase activity"/>
    <property type="evidence" value="ECO:0007669"/>
    <property type="project" value="UniProtKB-KW"/>
</dbReference>
<accession>A0A5S9HXI3</accession>
<protein>
    <submittedName>
        <fullName evidence="1">Helicase</fullName>
    </submittedName>
</protein>
<dbReference type="GeneID" id="55802922"/>
<dbReference type="KEGG" id="vg:55802922"/>
<keyword evidence="1" id="KW-0067">ATP-binding</keyword>
<keyword evidence="1" id="KW-0547">Nucleotide-binding</keyword>
<dbReference type="EMBL" id="AP019524">
    <property type="protein sequence ID" value="BBI90509.1"/>
    <property type="molecule type" value="Genomic_DNA"/>
</dbReference>
<dbReference type="InterPro" id="IPR027417">
    <property type="entry name" value="P-loop_NTPase"/>
</dbReference>
<evidence type="ECO:0000313" key="2">
    <source>
        <dbReference type="Proteomes" id="UP000422648"/>
    </source>
</evidence>
<proteinExistence type="predicted"/>